<evidence type="ECO:0000313" key="2">
    <source>
        <dbReference type="EMBL" id="ABR39705.1"/>
    </source>
</evidence>
<dbReference type="AlphaFoldDB" id="A6L1Z1"/>
<feature type="region of interest" description="Disordered" evidence="1">
    <location>
        <begin position="74"/>
        <end position="97"/>
    </location>
</feature>
<proteinExistence type="predicted"/>
<evidence type="ECO:0000256" key="1">
    <source>
        <dbReference type="SAM" id="MobiDB-lite"/>
    </source>
</evidence>
<evidence type="ECO:0000313" key="3">
    <source>
        <dbReference type="Proteomes" id="UP000002861"/>
    </source>
</evidence>
<feature type="compositionally biased region" description="Basic residues" evidence="1">
    <location>
        <begin position="1"/>
        <end position="11"/>
    </location>
</feature>
<dbReference type="PaxDb" id="435590-BVU_2040"/>
<dbReference type="HOGENOM" id="CLU_2341076_0_0_10"/>
<name>A6L1Z1_PHOV8</name>
<dbReference type="EMBL" id="CP000139">
    <property type="protein sequence ID" value="ABR39705.1"/>
    <property type="molecule type" value="Genomic_DNA"/>
</dbReference>
<dbReference type="KEGG" id="bvu:BVU_2040"/>
<gene>
    <name evidence="2" type="ordered locus">BVU_2040</name>
</gene>
<feature type="region of interest" description="Disordered" evidence="1">
    <location>
        <begin position="1"/>
        <end position="25"/>
    </location>
</feature>
<feature type="compositionally biased region" description="Polar residues" evidence="1">
    <location>
        <begin position="12"/>
        <end position="25"/>
    </location>
</feature>
<organism evidence="2 3">
    <name type="scientific">Phocaeicola vulgatus (strain ATCC 8482 / DSM 1447 / JCM 5826 / CCUG 4940 / NBRC 14291 / NCTC 11154)</name>
    <name type="common">Bacteroides vulgatus</name>
    <dbReference type="NCBI Taxonomy" id="435590"/>
    <lineage>
        <taxon>Bacteria</taxon>
        <taxon>Pseudomonadati</taxon>
        <taxon>Bacteroidota</taxon>
        <taxon>Bacteroidia</taxon>
        <taxon>Bacteroidales</taxon>
        <taxon>Bacteroidaceae</taxon>
        <taxon>Phocaeicola</taxon>
    </lineage>
</organism>
<protein>
    <submittedName>
        <fullName evidence="2">Uncharacterized protein</fullName>
    </submittedName>
</protein>
<accession>A6L1Z1</accession>
<dbReference type="Proteomes" id="UP000002861">
    <property type="component" value="Chromosome"/>
</dbReference>
<reference evidence="2 3" key="1">
    <citation type="journal article" date="2007" name="PLoS Biol.">
        <title>Evolution of symbiotic bacteria in the distal human intestine.</title>
        <authorList>
            <person name="Xu J."/>
            <person name="Mahowald M.A."/>
            <person name="Ley R.E."/>
            <person name="Lozupone C.A."/>
            <person name="Hamady M."/>
            <person name="Martens E.C."/>
            <person name="Henrissat B."/>
            <person name="Coutinho P.M."/>
            <person name="Minx P."/>
            <person name="Latreille P."/>
            <person name="Cordum H."/>
            <person name="Van Brunt A."/>
            <person name="Kim K."/>
            <person name="Fulton R.S."/>
            <person name="Fulton L.A."/>
            <person name="Clifton S.W."/>
            <person name="Wilson R.K."/>
            <person name="Knight R.D."/>
            <person name="Gordon J.I."/>
        </authorList>
    </citation>
    <scope>NUCLEOTIDE SEQUENCE [LARGE SCALE GENOMIC DNA]</scope>
    <source>
        <strain evidence="3">ATCC 8482 / DSM 1447 / JCM 5826 / CCUG 4940 / NBRC 14291 / NCTC 11154</strain>
    </source>
</reference>
<sequence length="97" mass="11066">MCRKSLCHKRQPNSSGTFFMPSEQQPFPDFIENQKKDVTGILIISGQSTSTVSNSIRHAILSKKYTERVKRNWNTQTPHTVSRRLLPSTLRKSDSAC</sequence>